<sequence length="150" mass="15553">MPAGPALGDGAGGLGSAVMSTNSSFTYLRVTMTNLQPLYSWQCRRIRGCRSAVAHGGTCQGGVPKGPPRECLRGQAGGSGGGQGRCGLCLSLAQCCCLGSYCGVRGRDGNNFRPAVGDLFPNSPTAHVSVYRLSQYVTLDVVFVQPLVPL</sequence>
<evidence type="ECO:0000313" key="1">
    <source>
        <dbReference type="EMBL" id="KAF1989658.1"/>
    </source>
</evidence>
<name>A0A6G1H9N2_9PEZI</name>
<reference evidence="1" key="1">
    <citation type="journal article" date="2020" name="Stud. Mycol.">
        <title>101 Dothideomycetes genomes: a test case for predicting lifestyles and emergence of pathogens.</title>
        <authorList>
            <person name="Haridas S."/>
            <person name="Albert R."/>
            <person name="Binder M."/>
            <person name="Bloem J."/>
            <person name="Labutti K."/>
            <person name="Salamov A."/>
            <person name="Andreopoulos B."/>
            <person name="Baker S."/>
            <person name="Barry K."/>
            <person name="Bills G."/>
            <person name="Bluhm B."/>
            <person name="Cannon C."/>
            <person name="Castanera R."/>
            <person name="Culley D."/>
            <person name="Daum C."/>
            <person name="Ezra D."/>
            <person name="Gonzalez J."/>
            <person name="Henrissat B."/>
            <person name="Kuo A."/>
            <person name="Liang C."/>
            <person name="Lipzen A."/>
            <person name="Lutzoni F."/>
            <person name="Magnuson J."/>
            <person name="Mondo S."/>
            <person name="Nolan M."/>
            <person name="Ohm R."/>
            <person name="Pangilinan J."/>
            <person name="Park H.-J."/>
            <person name="Ramirez L."/>
            <person name="Alfaro M."/>
            <person name="Sun H."/>
            <person name="Tritt A."/>
            <person name="Yoshinaga Y."/>
            <person name="Zwiers L.-H."/>
            <person name="Turgeon B."/>
            <person name="Goodwin S."/>
            <person name="Spatafora J."/>
            <person name="Crous P."/>
            <person name="Grigoriev I."/>
        </authorList>
    </citation>
    <scope>NUCLEOTIDE SEQUENCE</scope>
    <source>
        <strain evidence="1">CBS 113979</strain>
    </source>
</reference>
<dbReference type="EMBL" id="ML977144">
    <property type="protein sequence ID" value="KAF1989658.1"/>
    <property type="molecule type" value="Genomic_DNA"/>
</dbReference>
<evidence type="ECO:0000313" key="2">
    <source>
        <dbReference type="Proteomes" id="UP000800041"/>
    </source>
</evidence>
<accession>A0A6G1H9N2</accession>
<protein>
    <submittedName>
        <fullName evidence="1">Uncharacterized protein</fullName>
    </submittedName>
</protein>
<organism evidence="1 2">
    <name type="scientific">Aulographum hederae CBS 113979</name>
    <dbReference type="NCBI Taxonomy" id="1176131"/>
    <lineage>
        <taxon>Eukaryota</taxon>
        <taxon>Fungi</taxon>
        <taxon>Dikarya</taxon>
        <taxon>Ascomycota</taxon>
        <taxon>Pezizomycotina</taxon>
        <taxon>Dothideomycetes</taxon>
        <taxon>Pleosporomycetidae</taxon>
        <taxon>Aulographales</taxon>
        <taxon>Aulographaceae</taxon>
    </lineage>
</organism>
<proteinExistence type="predicted"/>
<dbReference type="AlphaFoldDB" id="A0A6G1H9N2"/>
<gene>
    <name evidence="1" type="ORF">K402DRAFT_260527</name>
</gene>
<keyword evidence="2" id="KW-1185">Reference proteome</keyword>
<dbReference type="Proteomes" id="UP000800041">
    <property type="component" value="Unassembled WGS sequence"/>
</dbReference>